<reference evidence="3 4" key="1">
    <citation type="journal article" date="2015" name="Nature">
        <title>rRNA introns, odd ribosomes, and small enigmatic genomes across a large radiation of phyla.</title>
        <authorList>
            <person name="Brown C.T."/>
            <person name="Hug L.A."/>
            <person name="Thomas B.C."/>
            <person name="Sharon I."/>
            <person name="Castelle C.J."/>
            <person name="Singh A."/>
            <person name="Wilkins M.J."/>
            <person name="Williams K.H."/>
            <person name="Banfield J.F."/>
        </authorList>
    </citation>
    <scope>NUCLEOTIDE SEQUENCE [LARGE SCALE GENOMIC DNA]</scope>
</reference>
<dbReference type="AlphaFoldDB" id="A0A0G0BR98"/>
<feature type="signal peptide" evidence="1">
    <location>
        <begin position="1"/>
        <end position="20"/>
    </location>
</feature>
<evidence type="ECO:0000313" key="4">
    <source>
        <dbReference type="Proteomes" id="UP000034127"/>
    </source>
</evidence>
<dbReference type="EMBL" id="LBPX01000037">
    <property type="protein sequence ID" value="KKP66146.1"/>
    <property type="molecule type" value="Genomic_DNA"/>
</dbReference>
<keyword evidence="1" id="KW-0732">Signal</keyword>
<dbReference type="InterPro" id="IPR018702">
    <property type="entry name" value="DUF2207"/>
</dbReference>
<sequence length="143" mass="16135">MKKILVVFLLFFILVIPVSAQFDDIQEDQVRINEITSSSPPAGGSAPPRDFSNTEHIQSFQSEVNINKDGTIDVKETIVYDFGNLSRHGIYRDINYITANEDGKKYELKFDNFSVADNFGAPYKFVESCKSDSYGNSQVCNFI</sequence>
<evidence type="ECO:0000259" key="2">
    <source>
        <dbReference type="Pfam" id="PF09972"/>
    </source>
</evidence>
<evidence type="ECO:0000313" key="3">
    <source>
        <dbReference type="EMBL" id="KKP66146.1"/>
    </source>
</evidence>
<comment type="caution">
    <text evidence="3">The sequence shown here is derived from an EMBL/GenBank/DDBJ whole genome shotgun (WGS) entry which is preliminary data.</text>
</comment>
<proteinExistence type="predicted"/>
<accession>A0A0G0BR98</accession>
<organism evidence="3 4">
    <name type="scientific">Candidatus Roizmanbacteria bacterium GW2011_GWC2_35_12</name>
    <dbReference type="NCBI Taxonomy" id="1618485"/>
    <lineage>
        <taxon>Bacteria</taxon>
        <taxon>Candidatus Roizmaniibacteriota</taxon>
    </lineage>
</organism>
<feature type="chain" id="PRO_5002531526" description="DUF2207 domain-containing protein" evidence="1">
    <location>
        <begin position="21"/>
        <end position="143"/>
    </location>
</feature>
<dbReference type="Proteomes" id="UP000034127">
    <property type="component" value="Unassembled WGS sequence"/>
</dbReference>
<gene>
    <name evidence="3" type="ORF">UR63_C0037G0005</name>
</gene>
<protein>
    <recommendedName>
        <fullName evidence="2">DUF2207 domain-containing protein</fullName>
    </recommendedName>
</protein>
<feature type="domain" description="DUF2207" evidence="2">
    <location>
        <begin position="57"/>
        <end position="116"/>
    </location>
</feature>
<name>A0A0G0BR98_9BACT</name>
<dbReference type="Pfam" id="PF09972">
    <property type="entry name" value="DUF2207"/>
    <property type="match status" value="1"/>
</dbReference>
<evidence type="ECO:0000256" key="1">
    <source>
        <dbReference type="SAM" id="SignalP"/>
    </source>
</evidence>